<dbReference type="InterPro" id="IPR001206">
    <property type="entry name" value="Diacylglycerol_kinase_cat_dom"/>
</dbReference>
<dbReference type="SUPFAM" id="SSF111331">
    <property type="entry name" value="NAD kinase/diacylglycerol kinase-like"/>
    <property type="match status" value="1"/>
</dbReference>
<dbReference type="InParanoid" id="A0A1Y2G5G0"/>
<name>A0A1Y2G5G0_9FUNG</name>
<reference evidence="6 7" key="1">
    <citation type="submission" date="2016-07" db="EMBL/GenBank/DDBJ databases">
        <title>Pervasive Adenine N6-methylation of Active Genes in Fungi.</title>
        <authorList>
            <consortium name="DOE Joint Genome Institute"/>
            <person name="Mondo S.J."/>
            <person name="Dannebaum R.O."/>
            <person name="Kuo R.C."/>
            <person name="Labutti K."/>
            <person name="Haridas S."/>
            <person name="Kuo A."/>
            <person name="Salamov A."/>
            <person name="Ahrendt S.R."/>
            <person name="Lipzen A."/>
            <person name="Sullivan W."/>
            <person name="Andreopoulos W.B."/>
            <person name="Clum A."/>
            <person name="Lindquist E."/>
            <person name="Daum C."/>
            <person name="Ramamoorthy G.K."/>
            <person name="Gryganskyi A."/>
            <person name="Culley D."/>
            <person name="Magnuson J.K."/>
            <person name="James T.Y."/>
            <person name="O'Malley M.A."/>
            <person name="Stajich J.E."/>
            <person name="Spatafora J.W."/>
            <person name="Visel A."/>
            <person name="Grigoriev I.V."/>
        </authorList>
    </citation>
    <scope>NUCLEOTIDE SEQUENCE [LARGE SCALE GENOMIC DNA]</scope>
    <source>
        <strain evidence="6 7">NRRL 3116</strain>
    </source>
</reference>
<dbReference type="GO" id="GO:0001727">
    <property type="term" value="F:lipid kinase activity"/>
    <property type="evidence" value="ECO:0007669"/>
    <property type="project" value="TreeGrafter"/>
</dbReference>
<dbReference type="InterPro" id="IPR016064">
    <property type="entry name" value="NAD/diacylglycerol_kinase_sf"/>
</dbReference>
<keyword evidence="2" id="KW-0547">Nucleotide-binding</keyword>
<dbReference type="GeneID" id="33567971"/>
<dbReference type="Gene3D" id="3.40.50.10330">
    <property type="entry name" value="Probable inorganic polyphosphate/atp-NAD kinase, domain 1"/>
    <property type="match status" value="1"/>
</dbReference>
<dbReference type="PROSITE" id="PS50146">
    <property type="entry name" value="DAGK"/>
    <property type="match status" value="1"/>
</dbReference>
<proteinExistence type="predicted"/>
<organism evidence="6 7">
    <name type="scientific">Lobosporangium transversale</name>
    <dbReference type="NCBI Taxonomy" id="64571"/>
    <lineage>
        <taxon>Eukaryota</taxon>
        <taxon>Fungi</taxon>
        <taxon>Fungi incertae sedis</taxon>
        <taxon>Mucoromycota</taxon>
        <taxon>Mortierellomycotina</taxon>
        <taxon>Mortierellomycetes</taxon>
        <taxon>Mortierellales</taxon>
        <taxon>Mortierellaceae</taxon>
        <taxon>Lobosporangium</taxon>
    </lineage>
</organism>
<evidence type="ECO:0000313" key="6">
    <source>
        <dbReference type="EMBL" id="ORY95122.1"/>
    </source>
</evidence>
<protein>
    <submittedName>
        <fullName evidence="6">ATP-NAD kinase-like domain-containing protein</fullName>
    </submittedName>
</protein>
<keyword evidence="7" id="KW-1185">Reference proteome</keyword>
<keyword evidence="4" id="KW-0067">ATP-binding</keyword>
<dbReference type="GO" id="GO:0016020">
    <property type="term" value="C:membrane"/>
    <property type="evidence" value="ECO:0007669"/>
    <property type="project" value="TreeGrafter"/>
</dbReference>
<dbReference type="InterPro" id="IPR050187">
    <property type="entry name" value="Lipid_Phosphate_FormReg"/>
</dbReference>
<evidence type="ECO:0000256" key="4">
    <source>
        <dbReference type="ARBA" id="ARBA00022840"/>
    </source>
</evidence>
<dbReference type="GO" id="GO:0005524">
    <property type="term" value="F:ATP binding"/>
    <property type="evidence" value="ECO:0007669"/>
    <property type="project" value="UniProtKB-KW"/>
</dbReference>
<dbReference type="RefSeq" id="XP_021875329.1">
    <property type="nucleotide sequence ID" value="XM_022026128.1"/>
</dbReference>
<dbReference type="InterPro" id="IPR017438">
    <property type="entry name" value="ATP-NAD_kinase_N"/>
</dbReference>
<dbReference type="Proteomes" id="UP000193648">
    <property type="component" value="Unassembled WGS sequence"/>
</dbReference>
<dbReference type="PANTHER" id="PTHR12358:SF108">
    <property type="entry name" value="DAGKC DOMAIN-CONTAINING PROTEIN"/>
    <property type="match status" value="1"/>
</dbReference>
<dbReference type="Gene3D" id="2.60.200.40">
    <property type="match status" value="1"/>
</dbReference>
<evidence type="ECO:0000313" key="7">
    <source>
        <dbReference type="Proteomes" id="UP000193648"/>
    </source>
</evidence>
<gene>
    <name evidence="6" type="ORF">BCR41DRAFT_365233</name>
</gene>
<dbReference type="OrthoDB" id="336240at2759"/>
<keyword evidence="1" id="KW-0808">Transferase</keyword>
<dbReference type="InterPro" id="IPR045540">
    <property type="entry name" value="YegS/DAGK_C"/>
</dbReference>
<evidence type="ECO:0000256" key="3">
    <source>
        <dbReference type="ARBA" id="ARBA00022777"/>
    </source>
</evidence>
<dbReference type="PANTHER" id="PTHR12358">
    <property type="entry name" value="SPHINGOSINE KINASE"/>
    <property type="match status" value="1"/>
</dbReference>
<dbReference type="Pfam" id="PF19279">
    <property type="entry name" value="YegS_C"/>
    <property type="match status" value="1"/>
</dbReference>
<dbReference type="GO" id="GO:0046512">
    <property type="term" value="P:sphingosine biosynthetic process"/>
    <property type="evidence" value="ECO:0007669"/>
    <property type="project" value="TreeGrafter"/>
</dbReference>
<dbReference type="GO" id="GO:0005737">
    <property type="term" value="C:cytoplasm"/>
    <property type="evidence" value="ECO:0007669"/>
    <property type="project" value="TreeGrafter"/>
</dbReference>
<feature type="domain" description="DAGKc" evidence="5">
    <location>
        <begin position="7"/>
        <end position="173"/>
    </location>
</feature>
<accession>A0A1Y2G5G0</accession>
<dbReference type="AlphaFoldDB" id="A0A1Y2G5G0"/>
<evidence type="ECO:0000256" key="1">
    <source>
        <dbReference type="ARBA" id="ARBA00022679"/>
    </source>
</evidence>
<dbReference type="Pfam" id="PF00781">
    <property type="entry name" value="DAGK_cat"/>
    <property type="match status" value="1"/>
</dbReference>
<sequence>MGILPMSDKFPLLVVLNPNSGTKQAREVWESIVQPALNKAQKPFTLIESVAQGYTQSYFSNNIKRIIIDLVQSLSLVNDEGNITRPSTATLQIMVLGGDGTVHEIVNGVLRGVEGTAFVSNEFRPKVELSIIPTGTGNAISTSLGVNGPQDALDRFLNGNTTPLRLMSVSTKTSNNLWEISVYTVVVNSYGLHCATVYDSEEFRHLGNERFRQAAMKNIENLKQYEGQLMFYGPLQSYNRSSASFVTAINTDNDDNRNDGLDNVTASLSGPFTYLLITKQASLEPGFTPTPLAHTSDEWMDVLALQNVGRDEIIQMFGATATGQHIEQEKVEYFKAKRIEMETPTQGRLCIDGEFLTIKGGYEGRVRFEVVPDVNTQIFGVYV</sequence>
<comment type="caution">
    <text evidence="6">The sequence shown here is derived from an EMBL/GenBank/DDBJ whole genome shotgun (WGS) entry which is preliminary data.</text>
</comment>
<dbReference type="EMBL" id="MCFF01000085">
    <property type="protein sequence ID" value="ORY95122.1"/>
    <property type="molecule type" value="Genomic_DNA"/>
</dbReference>
<dbReference type="SMART" id="SM00046">
    <property type="entry name" value="DAGKc"/>
    <property type="match status" value="1"/>
</dbReference>
<keyword evidence="3 6" id="KW-0418">Kinase</keyword>
<evidence type="ECO:0000259" key="5">
    <source>
        <dbReference type="PROSITE" id="PS50146"/>
    </source>
</evidence>
<evidence type="ECO:0000256" key="2">
    <source>
        <dbReference type="ARBA" id="ARBA00022741"/>
    </source>
</evidence>